<keyword evidence="2" id="KW-0812">Transmembrane</keyword>
<feature type="signal peptide" evidence="3">
    <location>
        <begin position="1"/>
        <end position="20"/>
    </location>
</feature>
<gene>
    <name evidence="5" type="ORF">WR25_25740</name>
</gene>
<evidence type="ECO:0000256" key="3">
    <source>
        <dbReference type="SAM" id="SignalP"/>
    </source>
</evidence>
<comment type="caution">
    <text evidence="5">The sequence shown here is derived from an EMBL/GenBank/DDBJ whole genome shotgun (WGS) entry which is preliminary data.</text>
</comment>
<feature type="chain" id="PRO_5011996758" description="Cuticlin N-terminal domain-containing protein" evidence="3">
    <location>
        <begin position="21"/>
        <end position="503"/>
    </location>
</feature>
<dbReference type="OrthoDB" id="5854556at2759"/>
<evidence type="ECO:0000256" key="2">
    <source>
        <dbReference type="SAM" id="Phobius"/>
    </source>
</evidence>
<dbReference type="EMBL" id="LIAE01010499">
    <property type="protein sequence ID" value="PAV59791.1"/>
    <property type="molecule type" value="Genomic_DNA"/>
</dbReference>
<proteinExistence type="predicted"/>
<dbReference type="InterPro" id="IPR056953">
    <property type="entry name" value="CUT_N"/>
</dbReference>
<keyword evidence="6" id="KW-1185">Reference proteome</keyword>
<evidence type="ECO:0000313" key="6">
    <source>
        <dbReference type="Proteomes" id="UP000218231"/>
    </source>
</evidence>
<dbReference type="Proteomes" id="UP000218231">
    <property type="component" value="Unassembled WGS sequence"/>
</dbReference>
<evidence type="ECO:0000256" key="1">
    <source>
        <dbReference type="ARBA" id="ARBA00022729"/>
    </source>
</evidence>
<dbReference type="PANTHER" id="PTHR22907">
    <property type="entry name" value="GH04558P"/>
    <property type="match status" value="1"/>
</dbReference>
<evidence type="ECO:0000259" key="4">
    <source>
        <dbReference type="Pfam" id="PF25057"/>
    </source>
</evidence>
<dbReference type="InterPro" id="IPR051962">
    <property type="entry name" value="Cuticlin"/>
</dbReference>
<feature type="domain" description="Cuticlin N-terminal" evidence="4">
    <location>
        <begin position="33"/>
        <end position="105"/>
    </location>
</feature>
<organism evidence="5 6">
    <name type="scientific">Diploscapter pachys</name>
    <dbReference type="NCBI Taxonomy" id="2018661"/>
    <lineage>
        <taxon>Eukaryota</taxon>
        <taxon>Metazoa</taxon>
        <taxon>Ecdysozoa</taxon>
        <taxon>Nematoda</taxon>
        <taxon>Chromadorea</taxon>
        <taxon>Rhabditida</taxon>
        <taxon>Rhabditina</taxon>
        <taxon>Rhabditomorpha</taxon>
        <taxon>Rhabditoidea</taxon>
        <taxon>Rhabditidae</taxon>
        <taxon>Diploscapter</taxon>
    </lineage>
</organism>
<name>A0A2A2JDT3_9BILA</name>
<protein>
    <recommendedName>
        <fullName evidence="4">Cuticlin N-terminal domain-containing protein</fullName>
    </recommendedName>
</protein>
<accession>A0A2A2JDT3</accession>
<dbReference type="AlphaFoldDB" id="A0A2A2JDT3"/>
<keyword evidence="2" id="KW-0472">Membrane</keyword>
<keyword evidence="1 3" id="KW-0732">Signal</keyword>
<dbReference type="Pfam" id="PF25057">
    <property type="entry name" value="CUT_N"/>
    <property type="match status" value="1"/>
</dbReference>
<keyword evidence="2" id="KW-1133">Transmembrane helix</keyword>
<feature type="transmembrane region" description="Helical" evidence="2">
    <location>
        <begin position="424"/>
        <end position="446"/>
    </location>
</feature>
<dbReference type="STRING" id="2018661.A0A2A2JDT3"/>
<sequence>MSIRLLSLLSLVFLPAVSYGSVDFENARVVDVGKFQVINKSLVPGCKKEYSANIVKQASMKIDAEKCADIKYLQSGDRSLEAIIQISFHPLVVTGSDRIYRLQCIDHQPQDGKNFFQESDCKHIVRAASTFLNETEYSIGDSVVHEWSCNKTIIEGMGPTNAFLTNCLAVSQDGKVIRIIDDNGYRFECFVDVCMKKNGTCTDRVFPPRCSFTREEIIKREEQKAKKLPIVSTDKLLTGAAISGFDKRFKVISPWITVTANQYMNTGNIHERYFIRGIVNRTLNEDDLEEDQPDHFLMGISYRGSKLVHPFGPNKPLKFWQLPNRIGLKKTIEKLALEAPNHEYHEDSPSTLPFLATDRTFEPEEEETKTTSVGPESKLLHDWRLDDSVINDTDILLPSGRQMIYCGNSTEEIMARMKLTGVEYLLIVWSFGSVLVWICILATCLYQRSRKRNWLQMRDSNAPSTNMQPCSIHSPEQSWAQQYRNYENNRGASEDLTVSNRSF</sequence>
<evidence type="ECO:0000313" key="5">
    <source>
        <dbReference type="EMBL" id="PAV59791.1"/>
    </source>
</evidence>
<dbReference type="PANTHER" id="PTHR22907:SF56">
    <property type="entry name" value="TRANSMEMBRANE PROTEIN RAM-5"/>
    <property type="match status" value="1"/>
</dbReference>
<reference evidence="5 6" key="1">
    <citation type="journal article" date="2017" name="Curr. Biol.">
        <title>Genome architecture and evolution of a unichromosomal asexual nematode.</title>
        <authorList>
            <person name="Fradin H."/>
            <person name="Zegar C."/>
            <person name="Gutwein M."/>
            <person name="Lucas J."/>
            <person name="Kovtun M."/>
            <person name="Corcoran D."/>
            <person name="Baugh L.R."/>
            <person name="Kiontke K."/>
            <person name="Gunsalus K."/>
            <person name="Fitch D.H."/>
            <person name="Piano F."/>
        </authorList>
    </citation>
    <scope>NUCLEOTIDE SEQUENCE [LARGE SCALE GENOMIC DNA]</scope>
    <source>
        <strain evidence="5">PF1309</strain>
    </source>
</reference>